<organism evidence="1 2">
    <name type="scientific">Streblomastix strix</name>
    <dbReference type="NCBI Taxonomy" id="222440"/>
    <lineage>
        <taxon>Eukaryota</taxon>
        <taxon>Metamonada</taxon>
        <taxon>Preaxostyla</taxon>
        <taxon>Oxymonadida</taxon>
        <taxon>Streblomastigidae</taxon>
        <taxon>Streblomastix</taxon>
    </lineage>
</organism>
<evidence type="ECO:0000313" key="1">
    <source>
        <dbReference type="EMBL" id="KAA6389807.1"/>
    </source>
</evidence>
<proteinExistence type="predicted"/>
<evidence type="ECO:0000313" key="2">
    <source>
        <dbReference type="Proteomes" id="UP000324800"/>
    </source>
</evidence>
<reference evidence="1 2" key="1">
    <citation type="submission" date="2019-03" db="EMBL/GenBank/DDBJ databases">
        <title>Single cell metagenomics reveals metabolic interactions within the superorganism composed of flagellate Streblomastix strix and complex community of Bacteroidetes bacteria on its surface.</title>
        <authorList>
            <person name="Treitli S.C."/>
            <person name="Kolisko M."/>
            <person name="Husnik F."/>
            <person name="Keeling P."/>
            <person name="Hampl V."/>
        </authorList>
    </citation>
    <scope>NUCLEOTIDE SEQUENCE [LARGE SCALE GENOMIC DNA]</scope>
    <source>
        <strain evidence="1">ST1C</strain>
    </source>
</reference>
<name>A0A5J4W4J0_9EUKA</name>
<dbReference type="EMBL" id="SNRW01003453">
    <property type="protein sequence ID" value="KAA6389807.1"/>
    <property type="molecule type" value="Genomic_DNA"/>
</dbReference>
<comment type="caution">
    <text evidence="1">The sequence shown here is derived from an EMBL/GenBank/DDBJ whole genome shotgun (WGS) entry which is preliminary data.</text>
</comment>
<protein>
    <submittedName>
        <fullName evidence="1">Uncharacterized protein</fullName>
    </submittedName>
</protein>
<dbReference type="AlphaFoldDB" id="A0A5J4W4J0"/>
<dbReference type="Proteomes" id="UP000324800">
    <property type="component" value="Unassembled WGS sequence"/>
</dbReference>
<accession>A0A5J4W4J0</accession>
<sequence>MAQILMIIKPALRIPSHDYCFFDDSDEIMQPQEKLTELDICICVDIKFWGPFFNSVSGAKVVVLKFDGG</sequence>
<gene>
    <name evidence="1" type="ORF">EZS28_014667</name>
</gene>